<evidence type="ECO:0000256" key="2">
    <source>
        <dbReference type="ARBA" id="ARBA00023125"/>
    </source>
</evidence>
<organism evidence="6 7">
    <name type="scientific">Commensalibacter communis</name>
    <dbReference type="NCBI Taxonomy" id="2972786"/>
    <lineage>
        <taxon>Bacteria</taxon>
        <taxon>Pseudomonadati</taxon>
        <taxon>Pseudomonadota</taxon>
        <taxon>Alphaproteobacteria</taxon>
        <taxon>Acetobacterales</taxon>
        <taxon>Acetobacteraceae</taxon>
    </lineage>
</organism>
<keyword evidence="1" id="KW-0805">Transcription regulation</keyword>
<dbReference type="PANTHER" id="PTHR43537">
    <property type="entry name" value="TRANSCRIPTIONAL REGULATOR, GNTR FAMILY"/>
    <property type="match status" value="1"/>
</dbReference>
<keyword evidence="8" id="KW-1185">Reference proteome</keyword>
<reference evidence="6" key="1">
    <citation type="submission" date="2022-10" db="EMBL/GenBank/DDBJ databases">
        <authorList>
            <person name="Botero Cardona J."/>
        </authorList>
    </citation>
    <scope>NUCLEOTIDE SEQUENCE</scope>
    <source>
        <strain evidence="6">LMG 31819</strain>
        <strain evidence="5">R-53529</strain>
    </source>
</reference>
<dbReference type="EMBL" id="CAMXCM010000001">
    <property type="protein sequence ID" value="CAI3935148.1"/>
    <property type="molecule type" value="Genomic_DNA"/>
</dbReference>
<dbReference type="Proteomes" id="UP001154255">
    <property type="component" value="Unassembled WGS sequence"/>
</dbReference>
<dbReference type="Proteomes" id="UP001154259">
    <property type="component" value="Unassembled WGS sequence"/>
</dbReference>
<dbReference type="PANTHER" id="PTHR43537:SF45">
    <property type="entry name" value="GNTR FAMILY REGULATORY PROTEIN"/>
    <property type="match status" value="1"/>
</dbReference>
<dbReference type="InterPro" id="IPR000524">
    <property type="entry name" value="Tscrpt_reg_HTH_GntR"/>
</dbReference>
<evidence type="ECO:0000256" key="1">
    <source>
        <dbReference type="ARBA" id="ARBA00023015"/>
    </source>
</evidence>
<evidence type="ECO:0000313" key="6">
    <source>
        <dbReference type="EMBL" id="CAI3935148.1"/>
    </source>
</evidence>
<dbReference type="SMART" id="SM00345">
    <property type="entry name" value="HTH_GNTR"/>
    <property type="match status" value="1"/>
</dbReference>
<evidence type="ECO:0000313" key="5">
    <source>
        <dbReference type="EMBL" id="CAI3925661.1"/>
    </source>
</evidence>
<evidence type="ECO:0000256" key="3">
    <source>
        <dbReference type="ARBA" id="ARBA00023163"/>
    </source>
</evidence>
<dbReference type="InterPro" id="IPR036390">
    <property type="entry name" value="WH_DNA-bd_sf"/>
</dbReference>
<dbReference type="RefSeq" id="WP_271788667.1">
    <property type="nucleotide sequence ID" value="NZ_CAMXCM010000001.1"/>
</dbReference>
<proteinExistence type="predicted"/>
<dbReference type="Pfam" id="PF00392">
    <property type="entry name" value="GntR"/>
    <property type="match status" value="1"/>
</dbReference>
<keyword evidence="3" id="KW-0804">Transcription</keyword>
<dbReference type="EMBL" id="CAMXCS010000001">
    <property type="protein sequence ID" value="CAI3925661.1"/>
    <property type="molecule type" value="Genomic_DNA"/>
</dbReference>
<dbReference type="Gene3D" id="1.20.120.530">
    <property type="entry name" value="GntR ligand-binding domain-like"/>
    <property type="match status" value="1"/>
</dbReference>
<gene>
    <name evidence="5" type="ORF">R53529_LOCUS211</name>
    <name evidence="6" type="ORF">R53530_LOCUS890</name>
</gene>
<dbReference type="Gene3D" id="1.10.10.10">
    <property type="entry name" value="Winged helix-like DNA-binding domain superfamily/Winged helix DNA-binding domain"/>
    <property type="match status" value="1"/>
</dbReference>
<dbReference type="InterPro" id="IPR036388">
    <property type="entry name" value="WH-like_DNA-bd_sf"/>
</dbReference>
<protein>
    <submittedName>
        <fullName evidence="5 6">GntR family (GntR)</fullName>
    </submittedName>
</protein>
<evidence type="ECO:0000313" key="7">
    <source>
        <dbReference type="Proteomes" id="UP001154255"/>
    </source>
</evidence>
<sequence>MQVPRADISSHKPTIIVQSIADQVYNFVRRNILIGEFAPLSPIRQDIIAAQLGVSKIPLREALAKLEHDGLVQSSPNKGFFVRPISAAEAREVFLLRLKLEPDATVEGSLAATKENQEDAKQALLELEAVQSQVGNPEHVRYNRKFHIALMSPSMGQITYHIINQISILAERYVRLHIEPYGREKHAIQAHRALFEAWLEKDTKLVRKLAKEHLQSTLHDLEDELKHQ</sequence>
<evidence type="ECO:0000259" key="4">
    <source>
        <dbReference type="PROSITE" id="PS50949"/>
    </source>
</evidence>
<dbReference type="SUPFAM" id="SSF46785">
    <property type="entry name" value="Winged helix' DNA-binding domain"/>
    <property type="match status" value="1"/>
</dbReference>
<evidence type="ECO:0000313" key="8">
    <source>
        <dbReference type="Proteomes" id="UP001154259"/>
    </source>
</evidence>
<dbReference type="AlphaFoldDB" id="A0A9W4XCV5"/>
<name>A0A9W4XCV5_9PROT</name>
<accession>A0A9W4XCV5</accession>
<dbReference type="GO" id="GO:0003677">
    <property type="term" value="F:DNA binding"/>
    <property type="evidence" value="ECO:0007669"/>
    <property type="project" value="UniProtKB-KW"/>
</dbReference>
<dbReference type="PROSITE" id="PS50949">
    <property type="entry name" value="HTH_GNTR"/>
    <property type="match status" value="1"/>
</dbReference>
<dbReference type="Pfam" id="PF07729">
    <property type="entry name" value="FCD"/>
    <property type="match status" value="1"/>
</dbReference>
<dbReference type="GO" id="GO:0003700">
    <property type="term" value="F:DNA-binding transcription factor activity"/>
    <property type="evidence" value="ECO:0007669"/>
    <property type="project" value="InterPro"/>
</dbReference>
<comment type="caution">
    <text evidence="6">The sequence shown here is derived from an EMBL/GenBank/DDBJ whole genome shotgun (WGS) entry which is preliminary data.</text>
</comment>
<keyword evidence="2" id="KW-0238">DNA-binding</keyword>
<dbReference type="InterPro" id="IPR011711">
    <property type="entry name" value="GntR_C"/>
</dbReference>
<dbReference type="CDD" id="cd07377">
    <property type="entry name" value="WHTH_GntR"/>
    <property type="match status" value="1"/>
</dbReference>
<dbReference type="SUPFAM" id="SSF48008">
    <property type="entry name" value="GntR ligand-binding domain-like"/>
    <property type="match status" value="1"/>
</dbReference>
<dbReference type="InterPro" id="IPR008920">
    <property type="entry name" value="TF_FadR/GntR_C"/>
</dbReference>
<dbReference type="SMART" id="SM00895">
    <property type="entry name" value="FCD"/>
    <property type="match status" value="1"/>
</dbReference>
<feature type="domain" description="HTH gntR-type" evidence="4">
    <location>
        <begin position="18"/>
        <end position="85"/>
    </location>
</feature>